<keyword evidence="3" id="KW-1185">Reference proteome</keyword>
<name>A0ABQ8J7S2_DERPT</name>
<proteinExistence type="predicted"/>
<reference evidence="2 3" key="1">
    <citation type="journal article" date="2018" name="J. Allergy Clin. Immunol.">
        <title>High-quality assembly of Dermatophagoides pteronyssinus genome and transcriptome reveals a wide range of novel allergens.</title>
        <authorList>
            <person name="Liu X.Y."/>
            <person name="Yang K.Y."/>
            <person name="Wang M.Q."/>
            <person name="Kwok J.S."/>
            <person name="Zeng X."/>
            <person name="Yang Z."/>
            <person name="Xiao X.J."/>
            <person name="Lau C.P."/>
            <person name="Li Y."/>
            <person name="Huang Z.M."/>
            <person name="Ba J.G."/>
            <person name="Yim A.K."/>
            <person name="Ouyang C.Y."/>
            <person name="Ngai S.M."/>
            <person name="Chan T.F."/>
            <person name="Leung E.L."/>
            <person name="Liu L."/>
            <person name="Liu Z.G."/>
            <person name="Tsui S.K."/>
        </authorList>
    </citation>
    <scope>NUCLEOTIDE SEQUENCE [LARGE SCALE GENOMIC DNA]</scope>
    <source>
        <strain evidence="2">Derp</strain>
    </source>
</reference>
<evidence type="ECO:0000256" key="1">
    <source>
        <dbReference type="SAM" id="MobiDB-lite"/>
    </source>
</evidence>
<comment type="caution">
    <text evidence="2">The sequence shown here is derived from an EMBL/GenBank/DDBJ whole genome shotgun (WGS) entry which is preliminary data.</text>
</comment>
<accession>A0ABQ8J7S2</accession>
<organism evidence="2 3">
    <name type="scientific">Dermatophagoides pteronyssinus</name>
    <name type="common">European house dust mite</name>
    <dbReference type="NCBI Taxonomy" id="6956"/>
    <lineage>
        <taxon>Eukaryota</taxon>
        <taxon>Metazoa</taxon>
        <taxon>Ecdysozoa</taxon>
        <taxon>Arthropoda</taxon>
        <taxon>Chelicerata</taxon>
        <taxon>Arachnida</taxon>
        <taxon>Acari</taxon>
        <taxon>Acariformes</taxon>
        <taxon>Sarcoptiformes</taxon>
        <taxon>Astigmata</taxon>
        <taxon>Psoroptidia</taxon>
        <taxon>Analgoidea</taxon>
        <taxon>Pyroglyphidae</taxon>
        <taxon>Dermatophagoidinae</taxon>
        <taxon>Dermatophagoides</taxon>
    </lineage>
</organism>
<dbReference type="Proteomes" id="UP000887458">
    <property type="component" value="Unassembled WGS sequence"/>
</dbReference>
<evidence type="ECO:0000313" key="2">
    <source>
        <dbReference type="EMBL" id="KAH9418626.1"/>
    </source>
</evidence>
<protein>
    <submittedName>
        <fullName evidence="2">Uncharacterized protein</fullName>
    </submittedName>
</protein>
<evidence type="ECO:0000313" key="3">
    <source>
        <dbReference type="Proteomes" id="UP000887458"/>
    </source>
</evidence>
<gene>
    <name evidence="2" type="ORF">DERP_003951</name>
</gene>
<sequence>MKNSNQNIHHHSLSGKNIPLPPSLKTTKSLTKINNNDEKSLIKKSIQQYRSSSLSSLFRKKRKSKWQKMSTKKDSALQLLSIMTNNRSMNNNNNNNSYKQSTMILKMNTSTTAIGVGKEKTEIFVAGKGHLKSQLYNSDHDLWPDCD</sequence>
<reference evidence="2 3" key="2">
    <citation type="journal article" date="2022" name="Mol. Biol. Evol.">
        <title>Comparative Genomics Reveals Insights into the Divergent Evolution of Astigmatic Mites and Household Pest Adaptations.</title>
        <authorList>
            <person name="Xiong Q."/>
            <person name="Wan A.T."/>
            <person name="Liu X."/>
            <person name="Fung C.S."/>
            <person name="Xiao X."/>
            <person name="Malainual N."/>
            <person name="Hou J."/>
            <person name="Wang L."/>
            <person name="Wang M."/>
            <person name="Yang K.Y."/>
            <person name="Cui Y."/>
            <person name="Leung E.L."/>
            <person name="Nong W."/>
            <person name="Shin S.K."/>
            <person name="Au S.W."/>
            <person name="Jeong K.Y."/>
            <person name="Chew F.T."/>
            <person name="Hui J.H."/>
            <person name="Leung T.F."/>
            <person name="Tungtrongchitr A."/>
            <person name="Zhong N."/>
            <person name="Liu Z."/>
            <person name="Tsui S.K."/>
        </authorList>
    </citation>
    <scope>NUCLEOTIDE SEQUENCE [LARGE SCALE GENOMIC DNA]</scope>
    <source>
        <strain evidence="2">Derp</strain>
    </source>
</reference>
<feature type="region of interest" description="Disordered" evidence="1">
    <location>
        <begin position="1"/>
        <end position="28"/>
    </location>
</feature>
<dbReference type="EMBL" id="NJHN03000062">
    <property type="protein sequence ID" value="KAH9418626.1"/>
    <property type="molecule type" value="Genomic_DNA"/>
</dbReference>